<organism evidence="1 2">
    <name type="scientific">Carya illinoinensis</name>
    <name type="common">Pecan</name>
    <dbReference type="NCBI Taxonomy" id="32201"/>
    <lineage>
        <taxon>Eukaryota</taxon>
        <taxon>Viridiplantae</taxon>
        <taxon>Streptophyta</taxon>
        <taxon>Embryophyta</taxon>
        <taxon>Tracheophyta</taxon>
        <taxon>Spermatophyta</taxon>
        <taxon>Magnoliopsida</taxon>
        <taxon>eudicotyledons</taxon>
        <taxon>Gunneridae</taxon>
        <taxon>Pentapetalae</taxon>
        <taxon>rosids</taxon>
        <taxon>fabids</taxon>
        <taxon>Fagales</taxon>
        <taxon>Juglandaceae</taxon>
        <taxon>Carya</taxon>
    </lineage>
</organism>
<evidence type="ECO:0000313" key="2">
    <source>
        <dbReference type="Proteomes" id="UP000811609"/>
    </source>
</evidence>
<comment type="caution">
    <text evidence="1">The sequence shown here is derived from an EMBL/GenBank/DDBJ whole genome shotgun (WGS) entry which is preliminary data.</text>
</comment>
<gene>
    <name evidence="1" type="ORF">CIPAW_06G029700</name>
</gene>
<accession>A0A8T1Q785</accession>
<reference evidence="1" key="1">
    <citation type="submission" date="2020-12" db="EMBL/GenBank/DDBJ databases">
        <title>WGS assembly of Carya illinoinensis cv. Pawnee.</title>
        <authorList>
            <person name="Platts A."/>
            <person name="Shu S."/>
            <person name="Wright S."/>
            <person name="Barry K."/>
            <person name="Edger P."/>
            <person name="Pires J.C."/>
            <person name="Schmutz J."/>
        </authorList>
    </citation>
    <scope>NUCLEOTIDE SEQUENCE</scope>
    <source>
        <tissue evidence="1">Leaf</tissue>
    </source>
</reference>
<dbReference type="AlphaFoldDB" id="A0A8T1Q785"/>
<proteinExistence type="predicted"/>
<name>A0A8T1Q785_CARIL</name>
<protein>
    <submittedName>
        <fullName evidence="1">Uncharacterized protein</fullName>
    </submittedName>
</protein>
<keyword evidence="2" id="KW-1185">Reference proteome</keyword>
<sequence length="50" mass="5382">MGTLEAEVLSSLVFSIHQRGFGDAAEKLPVAEVYLWVGLLRSWCGCGLAT</sequence>
<evidence type="ECO:0000313" key="1">
    <source>
        <dbReference type="EMBL" id="KAG6650252.1"/>
    </source>
</evidence>
<dbReference type="EMBL" id="CM031814">
    <property type="protein sequence ID" value="KAG6650252.1"/>
    <property type="molecule type" value="Genomic_DNA"/>
</dbReference>
<dbReference type="Proteomes" id="UP000811609">
    <property type="component" value="Chromosome 6"/>
</dbReference>